<evidence type="ECO:0000313" key="4">
    <source>
        <dbReference type="EMBL" id="KAK2951611.1"/>
    </source>
</evidence>
<evidence type="ECO:0000313" key="5">
    <source>
        <dbReference type="Proteomes" id="UP001281761"/>
    </source>
</evidence>
<keyword evidence="3" id="KW-0963">Cytoplasm</keyword>
<protein>
    <recommendedName>
        <fullName evidence="3">Eukaryotic translation initiation factor 6</fullName>
        <shortName evidence="3">eIF-6</shortName>
    </recommendedName>
</protein>
<organism evidence="4 5">
    <name type="scientific">Blattamonas nauphoetae</name>
    <dbReference type="NCBI Taxonomy" id="2049346"/>
    <lineage>
        <taxon>Eukaryota</taxon>
        <taxon>Metamonada</taxon>
        <taxon>Preaxostyla</taxon>
        <taxon>Oxymonadida</taxon>
        <taxon>Blattamonas</taxon>
    </lineage>
</organism>
<dbReference type="CDD" id="cd00527">
    <property type="entry name" value="IF6"/>
    <property type="match status" value="1"/>
</dbReference>
<gene>
    <name evidence="3" type="primary">EIF6</name>
    <name evidence="4" type="ORF">BLNAU_13495</name>
</gene>
<comment type="function">
    <text evidence="3">Binds to the 60S ribosomal subunit and prevents its association with the 40S ribosomal subunit to form the 80S initiation complex in the cytoplasm. May also be involved in ribosome biogenesis.</text>
</comment>
<dbReference type="Pfam" id="PF01912">
    <property type="entry name" value="eIF-6"/>
    <property type="match status" value="1"/>
</dbReference>
<dbReference type="NCBIfam" id="TIGR00323">
    <property type="entry name" value="eIF-6"/>
    <property type="match status" value="1"/>
</dbReference>
<dbReference type="Proteomes" id="UP001281761">
    <property type="component" value="Unassembled WGS sequence"/>
</dbReference>
<comment type="caution">
    <text evidence="4">The sequence shown here is derived from an EMBL/GenBank/DDBJ whole genome shotgun (WGS) entry which is preliminary data.</text>
</comment>
<comment type="similarity">
    <text evidence="3">Belongs to the eIF-6 family.</text>
</comment>
<comment type="subcellular location">
    <subcellularLocation>
        <location evidence="3">Cytoplasm</location>
    </subcellularLocation>
    <subcellularLocation>
        <location evidence="3">Nucleus</location>
        <location evidence="3">Nucleolus</location>
    </subcellularLocation>
    <text evidence="3">Shuttles between cytoplasm and nucleus/nucleolus.</text>
</comment>
<proteinExistence type="inferred from homology"/>
<comment type="subunit">
    <text evidence="3">Monomer. Associates with the 60S ribosomal subunit.</text>
</comment>
<dbReference type="PIRSF" id="PIRSF006413">
    <property type="entry name" value="IF-6"/>
    <property type="match status" value="1"/>
</dbReference>
<accession>A0ABQ9XMY1</accession>
<dbReference type="GO" id="GO:0003743">
    <property type="term" value="F:translation initiation factor activity"/>
    <property type="evidence" value="ECO:0007669"/>
    <property type="project" value="UniProtKB-KW"/>
</dbReference>
<dbReference type="SUPFAM" id="SSF55909">
    <property type="entry name" value="Pentein"/>
    <property type="match status" value="1"/>
</dbReference>
<reference evidence="4 5" key="1">
    <citation type="journal article" date="2022" name="bioRxiv">
        <title>Genomics of Preaxostyla Flagellates Illuminates Evolutionary Transitions and the Path Towards Mitochondrial Loss.</title>
        <authorList>
            <person name="Novak L.V.F."/>
            <person name="Treitli S.C."/>
            <person name="Pyrih J."/>
            <person name="Halakuc P."/>
            <person name="Pipaliya S.V."/>
            <person name="Vacek V."/>
            <person name="Brzon O."/>
            <person name="Soukal P."/>
            <person name="Eme L."/>
            <person name="Dacks J.B."/>
            <person name="Karnkowska A."/>
            <person name="Elias M."/>
            <person name="Hampl V."/>
        </authorList>
    </citation>
    <scope>NUCLEOTIDE SEQUENCE [LARGE SCALE GENOMIC DNA]</scope>
    <source>
        <strain evidence="4">NAU3</strain>
        <tissue evidence="4">Gut</tissue>
    </source>
</reference>
<dbReference type="EMBL" id="JARBJD010000116">
    <property type="protein sequence ID" value="KAK2951611.1"/>
    <property type="molecule type" value="Genomic_DNA"/>
</dbReference>
<keyword evidence="1 3" id="KW-0396">Initiation factor</keyword>
<dbReference type="Gene3D" id="3.75.10.10">
    <property type="entry name" value="L-arginine/glycine Amidinotransferase, Chain A"/>
    <property type="match status" value="1"/>
</dbReference>
<dbReference type="PANTHER" id="PTHR10784">
    <property type="entry name" value="TRANSLATION INITIATION FACTOR 6"/>
    <property type="match status" value="1"/>
</dbReference>
<keyword evidence="2 3" id="KW-0648">Protein biosynthesis</keyword>
<dbReference type="HAMAP" id="MF_00032">
    <property type="entry name" value="eIF_6"/>
    <property type="match status" value="1"/>
</dbReference>
<keyword evidence="3" id="KW-0539">Nucleus</keyword>
<evidence type="ECO:0000256" key="3">
    <source>
        <dbReference type="HAMAP-Rule" id="MF_03132"/>
    </source>
</evidence>
<dbReference type="InterPro" id="IPR002769">
    <property type="entry name" value="eIF6"/>
</dbReference>
<keyword evidence="5" id="KW-1185">Reference proteome</keyword>
<name>A0ABQ9XMY1_9EUKA</name>
<dbReference type="SMART" id="SM00654">
    <property type="entry name" value="eIF6"/>
    <property type="match status" value="1"/>
</dbReference>
<keyword evidence="3" id="KW-0690">Ribosome biogenesis</keyword>
<sequence>MAIRTQFENSSEVGVFAKLTSAYCLTPSGNPQFYSTFEGELSDHIPVVQATFAGTKVIGRLSVGNSKGLLVPHNTTDQELQHLRLSLPDSVVVQRLEERLSALGNIIACNDHVALLHPEADLNTEEIIRDVLGIDVFRQTIAGNQLVGSYCCFSNQGGIVLLFSIIPLFQVHPMTPISELEELSNLLEVPLVAGTVNRGSDVIGSGMVANDWCAFCGLDTTATEMSLIDKILNLTNVAPLHFTQLSG</sequence>
<evidence type="ECO:0000256" key="2">
    <source>
        <dbReference type="ARBA" id="ARBA00022917"/>
    </source>
</evidence>
<evidence type="ECO:0000256" key="1">
    <source>
        <dbReference type="ARBA" id="ARBA00022540"/>
    </source>
</evidence>